<accession>A0A0F9V4D9</accession>
<organism evidence="1">
    <name type="scientific">marine sediment metagenome</name>
    <dbReference type="NCBI Taxonomy" id="412755"/>
    <lineage>
        <taxon>unclassified sequences</taxon>
        <taxon>metagenomes</taxon>
        <taxon>ecological metagenomes</taxon>
    </lineage>
</organism>
<name>A0A0F9V4D9_9ZZZZ</name>
<dbReference type="EMBL" id="LAZR01000049">
    <property type="protein sequence ID" value="KKN98834.1"/>
    <property type="molecule type" value="Genomic_DNA"/>
</dbReference>
<gene>
    <name evidence="1" type="ORF">LCGC14_0140750</name>
</gene>
<reference evidence="1" key="1">
    <citation type="journal article" date="2015" name="Nature">
        <title>Complex archaea that bridge the gap between prokaryotes and eukaryotes.</title>
        <authorList>
            <person name="Spang A."/>
            <person name="Saw J.H."/>
            <person name="Jorgensen S.L."/>
            <person name="Zaremba-Niedzwiedzka K."/>
            <person name="Martijn J."/>
            <person name="Lind A.E."/>
            <person name="van Eijk R."/>
            <person name="Schleper C."/>
            <person name="Guy L."/>
            <person name="Ettema T.J."/>
        </authorList>
    </citation>
    <scope>NUCLEOTIDE SEQUENCE</scope>
</reference>
<protein>
    <submittedName>
        <fullName evidence="1">Uncharacterized protein</fullName>
    </submittedName>
</protein>
<dbReference type="AlphaFoldDB" id="A0A0F9V4D9"/>
<evidence type="ECO:0000313" key="1">
    <source>
        <dbReference type="EMBL" id="KKN98834.1"/>
    </source>
</evidence>
<sequence length="144" mass="16021">MVNVELNLGPFNDCITGLSDRGVAEYRLLKRTAFTYNAKREPIRIIDSSDDMVTVHLLRLGLAKKNDTPDNRRELIRAVELDILKMVYEVANAAEISLTSLTVLDRVKIPIKSATIGCDEFGILRIIVEVGICSFEDEAVVVGK</sequence>
<proteinExistence type="predicted"/>
<comment type="caution">
    <text evidence="1">The sequence shown here is derived from an EMBL/GenBank/DDBJ whole genome shotgun (WGS) entry which is preliminary data.</text>
</comment>